<feature type="compositionally biased region" description="Polar residues" evidence="1">
    <location>
        <begin position="33"/>
        <end position="50"/>
    </location>
</feature>
<proteinExistence type="predicted"/>
<evidence type="ECO:0000256" key="1">
    <source>
        <dbReference type="SAM" id="MobiDB-lite"/>
    </source>
</evidence>
<reference evidence="2 3" key="1">
    <citation type="journal article" date="2013" name="Genome Biol.">
        <title>The genome sequence of the most widely cultivated cacao type and its use to identify candidate genes regulating pod color.</title>
        <authorList>
            <person name="Motamayor J.C."/>
            <person name="Mockaitis K."/>
            <person name="Schmutz J."/>
            <person name="Haiminen N."/>
            <person name="Iii D.L."/>
            <person name="Cornejo O."/>
            <person name="Findley S.D."/>
            <person name="Zheng P."/>
            <person name="Utro F."/>
            <person name="Royaert S."/>
            <person name="Saski C."/>
            <person name="Jenkins J."/>
            <person name="Podicheti R."/>
            <person name="Zhao M."/>
            <person name="Scheffler B.E."/>
            <person name="Stack J.C."/>
            <person name="Feltus F.A."/>
            <person name="Mustiga G.M."/>
            <person name="Amores F."/>
            <person name="Phillips W."/>
            <person name="Marelli J.P."/>
            <person name="May G.D."/>
            <person name="Shapiro H."/>
            <person name="Ma J."/>
            <person name="Bustamante C.D."/>
            <person name="Schnell R.J."/>
            <person name="Main D."/>
            <person name="Gilbert D."/>
            <person name="Parida L."/>
            <person name="Kuhn D.N."/>
        </authorList>
    </citation>
    <scope>NUCLEOTIDE SEQUENCE [LARGE SCALE GENOMIC DNA]</scope>
    <source>
        <strain evidence="3">cv. Matina 1-6</strain>
    </source>
</reference>
<sequence>MGYNENAETGTWVHKRMHQGEAGNDNDDKNMPLTASNKPSSSTMRSSSAGNHGFAKADHAMTSHLDDIDQHIRCILKRQQSLEAHIVQLLSKEGH</sequence>
<dbReference type="Proteomes" id="UP000026915">
    <property type="component" value="Chromosome 7"/>
</dbReference>
<organism evidence="2 3">
    <name type="scientific">Theobroma cacao</name>
    <name type="common">Cacao</name>
    <name type="synonym">Cocoa</name>
    <dbReference type="NCBI Taxonomy" id="3641"/>
    <lineage>
        <taxon>Eukaryota</taxon>
        <taxon>Viridiplantae</taxon>
        <taxon>Streptophyta</taxon>
        <taxon>Embryophyta</taxon>
        <taxon>Tracheophyta</taxon>
        <taxon>Spermatophyta</taxon>
        <taxon>Magnoliopsida</taxon>
        <taxon>eudicotyledons</taxon>
        <taxon>Gunneridae</taxon>
        <taxon>Pentapetalae</taxon>
        <taxon>rosids</taxon>
        <taxon>malvids</taxon>
        <taxon>Malvales</taxon>
        <taxon>Malvaceae</taxon>
        <taxon>Byttnerioideae</taxon>
        <taxon>Theobroma</taxon>
    </lineage>
</organism>
<keyword evidence="3" id="KW-1185">Reference proteome</keyword>
<evidence type="ECO:0000313" key="2">
    <source>
        <dbReference type="EMBL" id="EOY14299.1"/>
    </source>
</evidence>
<dbReference type="Gramene" id="EOY14299">
    <property type="protein sequence ID" value="EOY14299"/>
    <property type="gene ID" value="TCM_033644"/>
</dbReference>
<dbReference type="InParanoid" id="A0A061FIJ1"/>
<gene>
    <name evidence="2" type="ORF">TCM_033644</name>
</gene>
<accession>A0A061FIJ1</accession>
<dbReference type="EMBL" id="CM001885">
    <property type="protein sequence ID" value="EOY14299.1"/>
    <property type="molecule type" value="Genomic_DNA"/>
</dbReference>
<name>A0A061FIJ1_THECC</name>
<feature type="region of interest" description="Disordered" evidence="1">
    <location>
        <begin position="1"/>
        <end position="55"/>
    </location>
</feature>
<evidence type="ECO:0000313" key="3">
    <source>
        <dbReference type="Proteomes" id="UP000026915"/>
    </source>
</evidence>
<dbReference type="AlphaFoldDB" id="A0A061FIJ1"/>
<dbReference type="HOGENOM" id="CLU_2377021_0_0_1"/>
<protein>
    <submittedName>
        <fullName evidence="2">Uncharacterized protein</fullName>
    </submittedName>
</protein>